<evidence type="ECO:0000256" key="1">
    <source>
        <dbReference type="SAM" id="Phobius"/>
    </source>
</evidence>
<evidence type="ECO:0000313" key="3">
    <source>
        <dbReference type="Proteomes" id="UP000033385"/>
    </source>
</evidence>
<evidence type="ECO:0000313" key="2">
    <source>
        <dbReference type="EMBL" id="KJV67739.1"/>
    </source>
</evidence>
<accession>A0A0F3NLH0</accession>
<dbReference type="AlphaFoldDB" id="A0A0F3NLH0"/>
<keyword evidence="1" id="KW-1133">Transmembrane helix</keyword>
<comment type="caution">
    <text evidence="2">The sequence shown here is derived from an EMBL/GenBank/DDBJ whole genome shotgun (WGS) entry which is preliminary data.</text>
</comment>
<dbReference type="Proteomes" id="UP000033385">
    <property type="component" value="Unassembled WGS sequence"/>
</dbReference>
<name>A0A0F3NLH0_ANAPH</name>
<reference evidence="2 3" key="1">
    <citation type="submission" date="2015-01" db="EMBL/GenBank/DDBJ databases">
        <title>Genome Sequencing of Rickettsiales.</title>
        <authorList>
            <person name="Daugherty S.C."/>
            <person name="Su Q."/>
            <person name="Abolude K."/>
            <person name="Beier-Sexton M."/>
            <person name="Carlyon J.A."/>
            <person name="Carter R."/>
            <person name="Day N.P."/>
            <person name="Dumler S.J."/>
            <person name="Dyachenko V."/>
            <person name="Godinez A."/>
            <person name="Kurtti T.J."/>
            <person name="Lichay M."/>
            <person name="Mullins K.E."/>
            <person name="Ott S."/>
            <person name="Pappas-Brown V."/>
            <person name="Paris D.H."/>
            <person name="Patel P."/>
            <person name="Richards A.L."/>
            <person name="Sadzewicz L."/>
            <person name="Sears K."/>
            <person name="Seidman D."/>
            <person name="Sengamalay N."/>
            <person name="Stenos J."/>
            <person name="Tallon L.J."/>
            <person name="Vincent G."/>
            <person name="Fraser C.M."/>
            <person name="Munderloh U."/>
            <person name="Dunning-Hotopp J.C."/>
        </authorList>
    </citation>
    <scope>NUCLEOTIDE SEQUENCE [LARGE SCALE GENOMIC DNA]</scope>
    <source>
        <strain evidence="2 3">ApNP</strain>
    </source>
</reference>
<feature type="transmembrane region" description="Helical" evidence="1">
    <location>
        <begin position="15"/>
        <end position="39"/>
    </location>
</feature>
<protein>
    <submittedName>
        <fullName evidence="2">Putative membrane protein</fullName>
    </submittedName>
</protein>
<dbReference type="EMBL" id="LANW01000001">
    <property type="protein sequence ID" value="KJV67739.1"/>
    <property type="molecule type" value="Genomic_DNA"/>
</dbReference>
<sequence length="42" mass="4682">MEVFFESRTVTHCDFIARLCLVGFLCVIDMCSALILSIITAV</sequence>
<keyword evidence="1" id="KW-0472">Membrane</keyword>
<gene>
    <name evidence="2" type="ORF">APHNP_0257</name>
</gene>
<keyword evidence="1" id="KW-0812">Transmembrane</keyword>
<organism evidence="2 3">
    <name type="scientific">Anaplasma phagocytophilum str. ApNP</name>
    <dbReference type="NCBI Taxonomy" id="1359153"/>
    <lineage>
        <taxon>Bacteria</taxon>
        <taxon>Pseudomonadati</taxon>
        <taxon>Pseudomonadota</taxon>
        <taxon>Alphaproteobacteria</taxon>
        <taxon>Rickettsiales</taxon>
        <taxon>Anaplasmataceae</taxon>
        <taxon>Anaplasma</taxon>
        <taxon>phagocytophilum group</taxon>
    </lineage>
</organism>
<proteinExistence type="predicted"/>
<dbReference type="PATRIC" id="fig|1359153.3.peg.265"/>